<accession>A0ABD5F320</accession>
<organism evidence="2 3">
    <name type="scientific">Streptomyces doudnae</name>
    <dbReference type="NCBI Taxonomy" id="3075536"/>
    <lineage>
        <taxon>Bacteria</taxon>
        <taxon>Bacillati</taxon>
        <taxon>Actinomycetota</taxon>
        <taxon>Actinomycetes</taxon>
        <taxon>Kitasatosporales</taxon>
        <taxon>Streptomycetaceae</taxon>
        <taxon>Streptomyces</taxon>
    </lineage>
</organism>
<proteinExistence type="predicted"/>
<name>A0ABD5F320_9ACTN</name>
<evidence type="ECO:0000313" key="2">
    <source>
        <dbReference type="EMBL" id="MDT0440907.1"/>
    </source>
</evidence>
<dbReference type="AlphaFoldDB" id="A0ABD5F320"/>
<evidence type="ECO:0000313" key="3">
    <source>
        <dbReference type="Proteomes" id="UP001183535"/>
    </source>
</evidence>
<reference evidence="3" key="1">
    <citation type="submission" date="2023-07" db="EMBL/GenBank/DDBJ databases">
        <title>30 novel species of actinomycetes from the DSMZ collection.</title>
        <authorList>
            <person name="Nouioui I."/>
        </authorList>
    </citation>
    <scope>NUCLEOTIDE SEQUENCE [LARGE SCALE GENOMIC DNA]</scope>
    <source>
        <strain evidence="3">DSM 41981</strain>
    </source>
</reference>
<protein>
    <submittedName>
        <fullName evidence="2">Uncharacterized protein</fullName>
    </submittedName>
</protein>
<dbReference type="EMBL" id="JAVRES010000354">
    <property type="protein sequence ID" value="MDT0440907.1"/>
    <property type="molecule type" value="Genomic_DNA"/>
</dbReference>
<evidence type="ECO:0000256" key="1">
    <source>
        <dbReference type="SAM" id="MobiDB-lite"/>
    </source>
</evidence>
<comment type="caution">
    <text evidence="2">The sequence shown here is derived from an EMBL/GenBank/DDBJ whole genome shotgun (WGS) entry which is preliminary data.</text>
</comment>
<dbReference type="RefSeq" id="WP_311639113.1">
    <property type="nucleotide sequence ID" value="NZ_JAVRES010000354.1"/>
</dbReference>
<feature type="region of interest" description="Disordered" evidence="1">
    <location>
        <begin position="73"/>
        <end position="96"/>
    </location>
</feature>
<keyword evidence="3" id="KW-1185">Reference proteome</keyword>
<gene>
    <name evidence="2" type="ORF">RM877_40395</name>
</gene>
<feature type="non-terminal residue" evidence="2">
    <location>
        <position position="1"/>
    </location>
</feature>
<sequence>PNQRLTRPTAPAGSGTPHPGKGVSDMAPDIQPDIRWDHSLLDVAAAIVEAEWIRLLQDEALWERELADLLAEGSTPRPRPSYLSTLSGRRRRPGAPMPAMRRWLRRRWLPVPVWATQRSPPYHLVIWY</sequence>
<feature type="region of interest" description="Disordered" evidence="1">
    <location>
        <begin position="1"/>
        <end position="30"/>
    </location>
</feature>
<dbReference type="Proteomes" id="UP001183535">
    <property type="component" value="Unassembled WGS sequence"/>
</dbReference>